<evidence type="ECO:0000313" key="1">
    <source>
        <dbReference type="EMBL" id="CUV04971.1"/>
    </source>
</evidence>
<dbReference type="Proteomes" id="UP000199752">
    <property type="component" value="Chromosome 3"/>
</dbReference>
<name>A0A0S4TCK5_CRYHO</name>
<dbReference type="EMBL" id="LN877949">
    <property type="protein sequence ID" value="CUV04971.1"/>
    <property type="molecule type" value="Genomic_DNA"/>
</dbReference>
<gene>
    <name evidence="1" type="ORF">CHUDEA3_1170</name>
</gene>
<protein>
    <submittedName>
        <fullName evidence="1">Uncharacterized protein</fullName>
    </submittedName>
</protein>
<dbReference type="VEuPathDB" id="CryptoDB:CHUDEA3_1170"/>
<accession>A0A0S4TCK5</accession>
<organism evidence="1">
    <name type="scientific">Cryptosporidium hominis</name>
    <dbReference type="NCBI Taxonomy" id="237895"/>
    <lineage>
        <taxon>Eukaryota</taxon>
        <taxon>Sar</taxon>
        <taxon>Alveolata</taxon>
        <taxon>Apicomplexa</taxon>
        <taxon>Conoidasida</taxon>
        <taxon>Coccidia</taxon>
        <taxon>Eucoccidiorida</taxon>
        <taxon>Eimeriorina</taxon>
        <taxon>Cryptosporidiidae</taxon>
        <taxon>Cryptosporidium</taxon>
    </lineage>
</organism>
<proteinExistence type="predicted"/>
<dbReference type="AlphaFoldDB" id="A0A0S4TCK5"/>
<sequence>MLFKCLLCIVLLSRISNIKSCAPAPNIV</sequence>
<reference evidence="1" key="1">
    <citation type="submission" date="2015-08" db="EMBL/GenBank/DDBJ databases">
        <authorList>
            <person name="Babu N.S."/>
            <person name="Beckwith C.J."/>
            <person name="Beseler K.G."/>
            <person name="Brison A."/>
            <person name="Carone J.V."/>
            <person name="Caskin T.P."/>
            <person name="Diamond M."/>
            <person name="Durham M.E."/>
            <person name="Foxe J.M."/>
            <person name="Go M."/>
            <person name="Henderson B.A."/>
            <person name="Jones I.B."/>
            <person name="McGettigan J.A."/>
            <person name="Micheletti S.J."/>
            <person name="Nasrallah M.E."/>
            <person name="Ortiz D."/>
            <person name="Piller C.R."/>
            <person name="Privatt S.R."/>
            <person name="Schneider S.L."/>
            <person name="Sharp S."/>
            <person name="Smith T.C."/>
            <person name="Stanton J.D."/>
            <person name="Ullery H.E."/>
            <person name="Wilson R.J."/>
            <person name="Serrano M.G."/>
            <person name="Buck G."/>
            <person name="Lee V."/>
            <person name="Wang Y."/>
            <person name="Carvalho R."/>
            <person name="Voegtly L."/>
            <person name="Shi R."/>
            <person name="Duckworth R."/>
            <person name="Johnson A."/>
            <person name="Loviza R."/>
            <person name="Walstead R."/>
            <person name="Shah Z."/>
            <person name="Kiflezghi M."/>
            <person name="Wade K."/>
            <person name="Ball S.L."/>
            <person name="Bradley K.W."/>
            <person name="Asai D.J."/>
            <person name="Bowman C.A."/>
            <person name="Russell D.A."/>
            <person name="Pope W.H."/>
            <person name="Jacobs-Sera D."/>
            <person name="Hendrix R.W."/>
            <person name="Hatfull G.F."/>
        </authorList>
    </citation>
    <scope>NUCLEOTIDE SEQUENCE [LARGE SCALE GENOMIC DNA]</scope>
</reference>